<reference evidence="3" key="1">
    <citation type="journal article" date="2019" name="Int. J. Syst. Evol. Microbiol.">
        <title>The Global Catalogue of Microorganisms (GCM) 10K type strain sequencing project: providing services to taxonomists for standard genome sequencing and annotation.</title>
        <authorList>
            <consortium name="The Broad Institute Genomics Platform"/>
            <consortium name="The Broad Institute Genome Sequencing Center for Infectious Disease"/>
            <person name="Wu L."/>
            <person name="Ma J."/>
        </authorList>
    </citation>
    <scope>NUCLEOTIDE SEQUENCE [LARGE SCALE GENOMIC DNA]</scope>
    <source>
        <strain evidence="3">CECT 7956</strain>
    </source>
</reference>
<dbReference type="EMBL" id="JBHRYQ010000001">
    <property type="protein sequence ID" value="MFC3811517.1"/>
    <property type="molecule type" value="Genomic_DNA"/>
</dbReference>
<dbReference type="InterPro" id="IPR013783">
    <property type="entry name" value="Ig-like_fold"/>
</dbReference>
<dbReference type="Proteomes" id="UP001595616">
    <property type="component" value="Unassembled WGS sequence"/>
</dbReference>
<dbReference type="Pfam" id="PF16561">
    <property type="entry name" value="AMPK1_CBM"/>
    <property type="match status" value="1"/>
</dbReference>
<evidence type="ECO:0000313" key="3">
    <source>
        <dbReference type="Proteomes" id="UP001595616"/>
    </source>
</evidence>
<protein>
    <submittedName>
        <fullName evidence="2">Isoamylase early set domain-containing protein</fullName>
    </submittedName>
</protein>
<feature type="domain" description="AMP-activated protein kinase glycogen-binding" evidence="1">
    <location>
        <begin position="26"/>
        <end position="82"/>
    </location>
</feature>
<evidence type="ECO:0000259" key="1">
    <source>
        <dbReference type="Pfam" id="PF16561"/>
    </source>
</evidence>
<dbReference type="SUPFAM" id="SSF81296">
    <property type="entry name" value="E set domains"/>
    <property type="match status" value="1"/>
</dbReference>
<dbReference type="InterPro" id="IPR014756">
    <property type="entry name" value="Ig_E-set"/>
</dbReference>
<dbReference type="CDD" id="cd07184">
    <property type="entry name" value="E_set_Isoamylase_like_N"/>
    <property type="match status" value="1"/>
</dbReference>
<keyword evidence="3" id="KW-1185">Reference proteome</keyword>
<comment type="caution">
    <text evidence="2">The sequence shown here is derived from an EMBL/GenBank/DDBJ whole genome shotgun (WGS) entry which is preliminary data.</text>
</comment>
<dbReference type="Gene3D" id="2.60.40.10">
    <property type="entry name" value="Immunoglobulins"/>
    <property type="match status" value="1"/>
</dbReference>
<dbReference type="InterPro" id="IPR032640">
    <property type="entry name" value="AMPK1_CBM"/>
</dbReference>
<proteinExistence type="predicted"/>
<name>A0ABV7YXD9_9BACT</name>
<gene>
    <name evidence="2" type="ORF">ACFOOI_12700</name>
</gene>
<evidence type="ECO:0000313" key="2">
    <source>
        <dbReference type="EMBL" id="MFC3811517.1"/>
    </source>
</evidence>
<accession>A0ABV7YXD9</accession>
<sequence>MALAKQFLKTKPVCKVSFELTPDEVQGTAVSILGDFNDWKASETLLKKQKNGNFKTTLEFPVGQEIQFRYLVDGQNWLNDQSADKFVESGVSNDQNSVVVL</sequence>
<organism evidence="2 3">
    <name type="scientific">Lacihabitans lacunae</name>
    <dbReference type="NCBI Taxonomy" id="1028214"/>
    <lineage>
        <taxon>Bacteria</taxon>
        <taxon>Pseudomonadati</taxon>
        <taxon>Bacteroidota</taxon>
        <taxon>Cytophagia</taxon>
        <taxon>Cytophagales</taxon>
        <taxon>Leadbetterellaceae</taxon>
        <taxon>Lacihabitans</taxon>
    </lineage>
</organism>
<dbReference type="RefSeq" id="WP_379838355.1">
    <property type="nucleotide sequence ID" value="NZ_JBHRYQ010000001.1"/>
</dbReference>